<comment type="caution">
    <text evidence="4">The sequence shown here is derived from an EMBL/GenBank/DDBJ whole genome shotgun (WGS) entry which is preliminary data.</text>
</comment>
<proteinExistence type="predicted"/>
<keyword evidence="5" id="KW-1185">Reference proteome</keyword>
<sequence>MHYMKTLIIFLLAFLSFNATYGQTKADTLEAHRLFEEGERLLFAYKMHKALLKFQKSAKIFKAQGFEIQQAKCITYQLHCYWLLSIYSQRVLLKAESALKLFQKHKDSVNVAKAYDILGDYYSDSGIDIDKALFYYQKSIAIYQKNGYKMSVNVAWLWNNMGYIYVDQKKYKKAVTCFEKSHQMLQKLLPAGDARLGYYFSNMSLCFTKQKKYDLAIKYLQQAGKYNKGNREGYYIKIGRVYFFQNKLLLSEQYYLKALAVAKKRYQGKHQNIGEMYGRLARLSIEKKDPLIALKQLQKGLSYVVSHFIDTLNIYQHSTAENNKNVLRHSILLRHKAQAFSLLSDNLKDLQASLYNYQLYDSVTIKIQSQSSHRNYHFSQKIYPETIQVCQRLYAKTQDKKYQHLAFYFAQRSHANVLAKSVQTRRAQAMAQLPDSLINQELYLKQQRAYYQQKALRASNARQKTAYQDSIFRMIRQQDMLNEAYAQKFPKYYRLRFQSKPATVPQIQQKLDSQSVVLSYVWGKEQSHVLAITRDDFQVYTLPPQKQVTAALNAYYNALQQEQRLSVFARKSYQAYQCLLAPLQKLLRTKQKIIVTNPTLLSVPLEALVTQAYQPGWGAFGQLPYLVKKHRLTYHYSASLWWQNERRLSWSATHRLRFAGFAPFSGGKGQVMTTRANEGLLPESKAEVSAVYNFFKQKKHDAAAYLSKAATRREFLRQVSKLDILHIASHSTANLREARLARIHFAPQPQSDSTYLYAESIYYLPLKAQLVVLSSCESGVGKFEAGEGVMSLARGFLHAGAQSVVSSLWEADDVYTKKLMILFYNRALFQKVPYSHALSFAKRQLLNKDPTLHPKYWSNFILIGR</sequence>
<keyword evidence="1" id="KW-0802">TPR repeat</keyword>
<name>A1ZKP9_MICM2</name>
<organism evidence="4 5">
    <name type="scientific">Microscilla marina ATCC 23134</name>
    <dbReference type="NCBI Taxonomy" id="313606"/>
    <lineage>
        <taxon>Bacteria</taxon>
        <taxon>Pseudomonadati</taxon>
        <taxon>Bacteroidota</taxon>
        <taxon>Cytophagia</taxon>
        <taxon>Cytophagales</taxon>
        <taxon>Microscillaceae</taxon>
        <taxon>Microscilla</taxon>
    </lineage>
</organism>
<evidence type="ECO:0000256" key="2">
    <source>
        <dbReference type="SAM" id="SignalP"/>
    </source>
</evidence>
<dbReference type="InterPro" id="IPR011990">
    <property type="entry name" value="TPR-like_helical_dom_sf"/>
</dbReference>
<dbReference type="InterPro" id="IPR024983">
    <property type="entry name" value="CHAT_dom"/>
</dbReference>
<dbReference type="Pfam" id="PF12770">
    <property type="entry name" value="CHAT"/>
    <property type="match status" value="1"/>
</dbReference>
<evidence type="ECO:0000313" key="4">
    <source>
        <dbReference type="EMBL" id="EAY28865.1"/>
    </source>
</evidence>
<evidence type="ECO:0000259" key="3">
    <source>
        <dbReference type="Pfam" id="PF12770"/>
    </source>
</evidence>
<dbReference type="PROSITE" id="PS50005">
    <property type="entry name" value="TPR"/>
    <property type="match status" value="1"/>
</dbReference>
<dbReference type="AlphaFoldDB" id="A1ZKP9"/>
<dbReference type="eggNOG" id="COG4995">
    <property type="taxonomic scope" value="Bacteria"/>
</dbReference>
<feature type="domain" description="CHAT" evidence="3">
    <location>
        <begin position="574"/>
        <end position="865"/>
    </location>
</feature>
<dbReference type="InterPro" id="IPR019734">
    <property type="entry name" value="TPR_rpt"/>
</dbReference>
<protein>
    <submittedName>
        <fullName evidence="4">Tetratricopeptide repeat domain protein</fullName>
    </submittedName>
</protein>
<reference evidence="4 5" key="1">
    <citation type="submission" date="2007-01" db="EMBL/GenBank/DDBJ databases">
        <authorList>
            <person name="Haygood M."/>
            <person name="Podell S."/>
            <person name="Anderson C."/>
            <person name="Hopkinson B."/>
            <person name="Roe K."/>
            <person name="Barbeau K."/>
            <person name="Gaasterland T."/>
            <person name="Ferriera S."/>
            <person name="Johnson J."/>
            <person name="Kravitz S."/>
            <person name="Beeson K."/>
            <person name="Sutton G."/>
            <person name="Rogers Y.-H."/>
            <person name="Friedman R."/>
            <person name="Frazier M."/>
            <person name="Venter J.C."/>
        </authorList>
    </citation>
    <scope>NUCLEOTIDE SEQUENCE [LARGE SCALE GENOMIC DNA]</scope>
    <source>
        <strain evidence="4 5">ATCC 23134</strain>
    </source>
</reference>
<feature type="repeat" description="TPR" evidence="1">
    <location>
        <begin position="155"/>
        <end position="188"/>
    </location>
</feature>
<feature type="chain" id="PRO_5002641510" evidence="2">
    <location>
        <begin position="22"/>
        <end position="865"/>
    </location>
</feature>
<evidence type="ECO:0000313" key="5">
    <source>
        <dbReference type="Proteomes" id="UP000004095"/>
    </source>
</evidence>
<dbReference type="EMBL" id="AAWS01000013">
    <property type="protein sequence ID" value="EAY28865.1"/>
    <property type="molecule type" value="Genomic_DNA"/>
</dbReference>
<dbReference type="Proteomes" id="UP000004095">
    <property type="component" value="Unassembled WGS sequence"/>
</dbReference>
<dbReference type="PANTHER" id="PTHR10098">
    <property type="entry name" value="RAPSYN-RELATED"/>
    <property type="match status" value="1"/>
</dbReference>
<accession>A1ZKP9</accession>
<gene>
    <name evidence="4" type="ORF">M23134_00018</name>
</gene>
<feature type="signal peptide" evidence="2">
    <location>
        <begin position="1"/>
        <end position="21"/>
    </location>
</feature>
<dbReference type="SUPFAM" id="SSF48452">
    <property type="entry name" value="TPR-like"/>
    <property type="match status" value="2"/>
</dbReference>
<keyword evidence="2" id="KW-0732">Signal</keyword>
<dbReference type="PANTHER" id="PTHR10098:SF108">
    <property type="entry name" value="TETRATRICOPEPTIDE REPEAT PROTEIN 28"/>
    <property type="match status" value="1"/>
</dbReference>
<dbReference type="Gene3D" id="1.25.40.10">
    <property type="entry name" value="Tetratricopeptide repeat domain"/>
    <property type="match status" value="2"/>
</dbReference>
<dbReference type="SMART" id="SM00028">
    <property type="entry name" value="TPR"/>
    <property type="match status" value="5"/>
</dbReference>
<evidence type="ECO:0000256" key="1">
    <source>
        <dbReference type="PROSITE-ProRule" id="PRU00339"/>
    </source>
</evidence>
<dbReference type="Pfam" id="PF13424">
    <property type="entry name" value="TPR_12"/>
    <property type="match status" value="1"/>
</dbReference>